<keyword evidence="2" id="KW-0732">Signal</keyword>
<feature type="compositionally biased region" description="Gly residues" evidence="1">
    <location>
        <begin position="77"/>
        <end position="88"/>
    </location>
</feature>
<comment type="caution">
    <text evidence="3">The sequence shown here is derived from an EMBL/GenBank/DDBJ whole genome shotgun (WGS) entry which is preliminary data.</text>
</comment>
<dbReference type="Proteomes" id="UP000607653">
    <property type="component" value="Unassembled WGS sequence"/>
</dbReference>
<reference evidence="3 4" key="1">
    <citation type="journal article" date="2020" name="Mol. Biol. Evol.">
        <title>Distinct Expression and Methylation Patterns for Genes with Different Fates following a Single Whole-Genome Duplication in Flowering Plants.</title>
        <authorList>
            <person name="Shi T."/>
            <person name="Rahmani R.S."/>
            <person name="Gugger P.F."/>
            <person name="Wang M."/>
            <person name="Li H."/>
            <person name="Zhang Y."/>
            <person name="Li Z."/>
            <person name="Wang Q."/>
            <person name="Van de Peer Y."/>
            <person name="Marchal K."/>
            <person name="Chen J."/>
        </authorList>
    </citation>
    <scope>NUCLEOTIDE SEQUENCE [LARGE SCALE GENOMIC DNA]</scope>
    <source>
        <tissue evidence="3">Leaf</tissue>
    </source>
</reference>
<gene>
    <name evidence="3" type="ORF">HUJ06_019439</name>
</gene>
<accession>A0A822XG33</accession>
<sequence>MVLTSVPLLMVFVIICFVVGRPKISYGSVNPLQVIEVLNPTSEEVVLVEVQSEGCFVDPGGHSVGKEPFSDRKDPGHGWGQRGQKGFL</sequence>
<feature type="compositionally biased region" description="Basic and acidic residues" evidence="1">
    <location>
        <begin position="64"/>
        <end position="76"/>
    </location>
</feature>
<evidence type="ECO:0000256" key="1">
    <source>
        <dbReference type="SAM" id="MobiDB-lite"/>
    </source>
</evidence>
<proteinExistence type="predicted"/>
<protein>
    <submittedName>
        <fullName evidence="3">Uncharacterized protein</fullName>
    </submittedName>
</protein>
<keyword evidence="4" id="KW-1185">Reference proteome</keyword>
<dbReference type="EMBL" id="DUZY01000001">
    <property type="protein sequence ID" value="DAD17976.1"/>
    <property type="molecule type" value="Genomic_DNA"/>
</dbReference>
<feature type="region of interest" description="Disordered" evidence="1">
    <location>
        <begin position="58"/>
        <end position="88"/>
    </location>
</feature>
<evidence type="ECO:0000313" key="3">
    <source>
        <dbReference type="EMBL" id="DAD17976.1"/>
    </source>
</evidence>
<feature type="chain" id="PRO_5032544065" evidence="2">
    <location>
        <begin position="21"/>
        <end position="88"/>
    </location>
</feature>
<evidence type="ECO:0000256" key="2">
    <source>
        <dbReference type="SAM" id="SignalP"/>
    </source>
</evidence>
<name>A0A822XG33_NELNU</name>
<dbReference type="AlphaFoldDB" id="A0A822XG33"/>
<evidence type="ECO:0000313" key="4">
    <source>
        <dbReference type="Proteomes" id="UP000607653"/>
    </source>
</evidence>
<feature type="signal peptide" evidence="2">
    <location>
        <begin position="1"/>
        <end position="20"/>
    </location>
</feature>
<organism evidence="3 4">
    <name type="scientific">Nelumbo nucifera</name>
    <name type="common">Sacred lotus</name>
    <dbReference type="NCBI Taxonomy" id="4432"/>
    <lineage>
        <taxon>Eukaryota</taxon>
        <taxon>Viridiplantae</taxon>
        <taxon>Streptophyta</taxon>
        <taxon>Embryophyta</taxon>
        <taxon>Tracheophyta</taxon>
        <taxon>Spermatophyta</taxon>
        <taxon>Magnoliopsida</taxon>
        <taxon>Proteales</taxon>
        <taxon>Nelumbonaceae</taxon>
        <taxon>Nelumbo</taxon>
    </lineage>
</organism>